<dbReference type="EMBL" id="CAGKOT010000011">
    <property type="protein sequence ID" value="CAB5357296.1"/>
    <property type="molecule type" value="Genomic_DNA"/>
</dbReference>
<dbReference type="AlphaFoldDB" id="A0A915Z1I4"/>
<feature type="chain" id="PRO_5037502814" evidence="1">
    <location>
        <begin position="18"/>
        <end position="106"/>
    </location>
</feature>
<evidence type="ECO:0000313" key="3">
    <source>
        <dbReference type="Proteomes" id="UP000684084"/>
    </source>
</evidence>
<organism evidence="2 3">
    <name type="scientific">Rhizophagus irregularis</name>
    <dbReference type="NCBI Taxonomy" id="588596"/>
    <lineage>
        <taxon>Eukaryota</taxon>
        <taxon>Fungi</taxon>
        <taxon>Fungi incertae sedis</taxon>
        <taxon>Mucoromycota</taxon>
        <taxon>Glomeromycotina</taxon>
        <taxon>Glomeromycetes</taxon>
        <taxon>Glomerales</taxon>
        <taxon>Glomeraceae</taxon>
        <taxon>Rhizophagus</taxon>
    </lineage>
</organism>
<name>A0A915Z1I4_9GLOM</name>
<gene>
    <name evidence="2" type="ORF">CHRIB12_LOCUS6718</name>
</gene>
<evidence type="ECO:0000256" key="1">
    <source>
        <dbReference type="SAM" id="SignalP"/>
    </source>
</evidence>
<keyword evidence="1" id="KW-0732">Signal</keyword>
<feature type="signal peptide" evidence="1">
    <location>
        <begin position="1"/>
        <end position="17"/>
    </location>
</feature>
<protein>
    <submittedName>
        <fullName evidence="2">Uncharacterized protein</fullName>
    </submittedName>
</protein>
<accession>A0A915Z1I4</accession>
<dbReference type="Proteomes" id="UP000684084">
    <property type="component" value="Unassembled WGS sequence"/>
</dbReference>
<proteinExistence type="predicted"/>
<reference evidence="2" key="1">
    <citation type="submission" date="2020-05" db="EMBL/GenBank/DDBJ databases">
        <authorList>
            <person name="Rincon C."/>
            <person name="Sanders R I."/>
            <person name="Robbins C."/>
            <person name="Chaturvedi A."/>
        </authorList>
    </citation>
    <scope>NUCLEOTIDE SEQUENCE</scope>
    <source>
        <strain evidence="2">CHB12</strain>
    </source>
</reference>
<comment type="caution">
    <text evidence="2">The sequence shown here is derived from an EMBL/GenBank/DDBJ whole genome shotgun (WGS) entry which is preliminary data.</text>
</comment>
<sequence>MIAFSIINIIITCPSLSLPFDSESINSDLPVNARSGNFTYKNIECCSPNKLDYTYTTKEIACSIIAAVQDLLMDPVKAIPGPDNEGSVKVVLNLIEVMKLPSLCDI</sequence>
<evidence type="ECO:0000313" key="2">
    <source>
        <dbReference type="EMBL" id="CAB5357296.1"/>
    </source>
</evidence>